<evidence type="ECO:0008006" key="4">
    <source>
        <dbReference type="Google" id="ProtNLM"/>
    </source>
</evidence>
<keyword evidence="1" id="KW-1133">Transmembrane helix</keyword>
<evidence type="ECO:0000313" key="2">
    <source>
        <dbReference type="EMBL" id="NYZ23115.1"/>
    </source>
</evidence>
<protein>
    <recommendedName>
        <fullName evidence="4">DUF4175 domain-containing protein</fullName>
    </recommendedName>
</protein>
<keyword evidence="1" id="KW-0472">Membrane</keyword>
<keyword evidence="3" id="KW-1185">Reference proteome</keyword>
<proteinExistence type="predicted"/>
<organism evidence="2 3">
    <name type="scientific">Azospirillum oleiclasticum</name>
    <dbReference type="NCBI Taxonomy" id="2735135"/>
    <lineage>
        <taxon>Bacteria</taxon>
        <taxon>Pseudomonadati</taxon>
        <taxon>Pseudomonadota</taxon>
        <taxon>Alphaproteobacteria</taxon>
        <taxon>Rhodospirillales</taxon>
        <taxon>Azospirillaceae</taxon>
        <taxon>Azospirillum</taxon>
    </lineage>
</organism>
<dbReference type="Proteomes" id="UP000584642">
    <property type="component" value="Unassembled WGS sequence"/>
</dbReference>
<keyword evidence="1" id="KW-0812">Transmembrane</keyword>
<dbReference type="RefSeq" id="WP_180284888.1">
    <property type="nucleotide sequence ID" value="NZ_JABFDB010000024.1"/>
</dbReference>
<feature type="transmembrane region" description="Helical" evidence="1">
    <location>
        <begin position="32"/>
        <end position="50"/>
    </location>
</feature>
<reference evidence="2 3" key="1">
    <citation type="submission" date="2020-05" db="EMBL/GenBank/DDBJ databases">
        <title>Azospirillum oleiclasticum sp. nov, a nitrogen-fixing and heavy crude oil-emulsifying bacterium isolated from the crude oil of Yumen Oilfield.</title>
        <authorList>
            <person name="Wu D."/>
            <person name="Cai M."/>
            <person name="Zhang X."/>
        </authorList>
    </citation>
    <scope>NUCLEOTIDE SEQUENCE [LARGE SCALE GENOMIC DNA]</scope>
    <source>
        <strain evidence="2 3">ROY-1-1-2</strain>
    </source>
</reference>
<evidence type="ECO:0000313" key="3">
    <source>
        <dbReference type="Proteomes" id="UP000584642"/>
    </source>
</evidence>
<comment type="caution">
    <text evidence="2">The sequence shown here is derived from an EMBL/GenBank/DDBJ whole genome shotgun (WGS) entry which is preliminary data.</text>
</comment>
<name>A0ABX2TFJ5_9PROT</name>
<evidence type="ECO:0000256" key="1">
    <source>
        <dbReference type="SAM" id="Phobius"/>
    </source>
</evidence>
<gene>
    <name evidence="2" type="ORF">HND93_25690</name>
</gene>
<sequence>MSGVWSMPVALAVLSFIGLASAILGDGIWHWVCWAGLAVPLAVCALKLWAQWPGRA</sequence>
<accession>A0ABX2TFJ5</accession>
<dbReference type="EMBL" id="JABFDB010000024">
    <property type="protein sequence ID" value="NYZ23115.1"/>
    <property type="molecule type" value="Genomic_DNA"/>
</dbReference>